<dbReference type="STRING" id="1855912.LuPra_04830"/>
<evidence type="ECO:0000313" key="2">
    <source>
        <dbReference type="Proteomes" id="UP000076079"/>
    </source>
</evidence>
<dbReference type="Proteomes" id="UP000076079">
    <property type="component" value="Chromosome"/>
</dbReference>
<protein>
    <submittedName>
        <fullName evidence="1">Uncharacterized protein</fullName>
    </submittedName>
</protein>
<organism evidence="1 2">
    <name type="scientific">Luteitalea pratensis</name>
    <dbReference type="NCBI Taxonomy" id="1855912"/>
    <lineage>
        <taxon>Bacteria</taxon>
        <taxon>Pseudomonadati</taxon>
        <taxon>Acidobacteriota</taxon>
        <taxon>Vicinamibacteria</taxon>
        <taxon>Vicinamibacterales</taxon>
        <taxon>Vicinamibacteraceae</taxon>
        <taxon>Luteitalea</taxon>
    </lineage>
</organism>
<dbReference type="OrthoDB" id="115383at2"/>
<gene>
    <name evidence="1" type="ORF">LuPra_04830</name>
</gene>
<reference evidence="2" key="2">
    <citation type="submission" date="2016-04" db="EMBL/GenBank/DDBJ databases">
        <title>First Complete Genome Sequence of a Subdivision 6 Acidobacterium.</title>
        <authorList>
            <person name="Huang S."/>
            <person name="Vieira S."/>
            <person name="Bunk B."/>
            <person name="Riedel T."/>
            <person name="Sproeer C."/>
            <person name="Overmann J."/>
        </authorList>
    </citation>
    <scope>NUCLEOTIDE SEQUENCE [LARGE SCALE GENOMIC DNA]</scope>
    <source>
        <strain evidence="2">DSM 100886 HEG_-6_39</strain>
    </source>
</reference>
<dbReference type="AlphaFoldDB" id="A0A143PUW2"/>
<dbReference type="RefSeq" id="WP_110173119.1">
    <property type="nucleotide sequence ID" value="NZ_CP015136.1"/>
</dbReference>
<reference evidence="1 2" key="1">
    <citation type="journal article" date="2016" name="Genome Announc.">
        <title>First Complete Genome Sequence of a Subdivision 6 Acidobacterium Strain.</title>
        <authorList>
            <person name="Huang S."/>
            <person name="Vieira S."/>
            <person name="Bunk B."/>
            <person name="Riedel T."/>
            <person name="Sproer C."/>
            <person name="Overmann J."/>
        </authorList>
    </citation>
    <scope>NUCLEOTIDE SEQUENCE [LARGE SCALE GENOMIC DNA]</scope>
    <source>
        <strain evidence="2">DSM 100886 HEG_-6_39</strain>
    </source>
</reference>
<dbReference type="SUPFAM" id="SSF48452">
    <property type="entry name" value="TPR-like"/>
    <property type="match status" value="1"/>
</dbReference>
<dbReference type="Gene3D" id="1.25.40.10">
    <property type="entry name" value="Tetratricopeptide repeat domain"/>
    <property type="match status" value="1"/>
</dbReference>
<evidence type="ECO:0000313" key="1">
    <source>
        <dbReference type="EMBL" id="AMY11579.1"/>
    </source>
</evidence>
<sequence length="303" mass="33550">MTRRLPWLIGASVLLASAMPLQTMTIRLRPERELPAVLYLQTPAVAKRVALSFDMLAADLYWMRALQDFGATRLRTAGPRTFENLYPFLDLATALDPRFVVAYRFGAIFLSEAPPGGPGRPDLAVRLLEKGVAATPDQWQYFQDIGFVHYWWTGDYTKAAAAFSKGAAVPGSPWWMQSLAAVTLAEGGDRKTSRLLWRALAQTPDNDFLRRDAQRRLVQLDALDQVDQLQALLARARLGGLTAPWSWVQLLQAGILTTIPIDPTGVPYAIDMNSGRVDVGRQSPLWPLPAEPRGLSAARKAIQ</sequence>
<keyword evidence="2" id="KW-1185">Reference proteome</keyword>
<accession>A0A143PUW2</accession>
<dbReference type="EMBL" id="CP015136">
    <property type="protein sequence ID" value="AMY11579.1"/>
    <property type="molecule type" value="Genomic_DNA"/>
</dbReference>
<dbReference type="InterPro" id="IPR011990">
    <property type="entry name" value="TPR-like_helical_dom_sf"/>
</dbReference>
<name>A0A143PUW2_LUTPR</name>
<dbReference type="KEGG" id="abac:LuPra_04830"/>
<proteinExistence type="predicted"/>